<dbReference type="InterPro" id="IPR002060">
    <property type="entry name" value="Squ/phyt_synthse"/>
</dbReference>
<dbReference type="GO" id="GO:0051996">
    <property type="term" value="F:squalene synthase [NAD(P)H] activity"/>
    <property type="evidence" value="ECO:0007669"/>
    <property type="project" value="InterPro"/>
</dbReference>
<dbReference type="GO" id="GO:0005524">
    <property type="term" value="F:ATP binding"/>
    <property type="evidence" value="ECO:0007669"/>
    <property type="project" value="InterPro"/>
</dbReference>
<keyword evidence="5" id="KW-1207">Sterol metabolism</keyword>
<dbReference type="RefSeq" id="XP_018128208.1">
    <property type="nucleotide sequence ID" value="XM_018276701.2"/>
</dbReference>
<dbReference type="Pfam" id="PF00069">
    <property type="entry name" value="Pkinase"/>
    <property type="match status" value="1"/>
</dbReference>
<dbReference type="Proteomes" id="UP000091956">
    <property type="component" value="Unassembled WGS sequence"/>
</dbReference>
<dbReference type="SMART" id="SM00220">
    <property type="entry name" value="S_TKc"/>
    <property type="match status" value="1"/>
</dbReference>
<dbReference type="GO" id="GO:0045338">
    <property type="term" value="P:farnesyl diphosphate metabolic process"/>
    <property type="evidence" value="ECO:0007669"/>
    <property type="project" value="InterPro"/>
</dbReference>
<dbReference type="GO" id="GO:0006696">
    <property type="term" value="P:ergosterol biosynthetic process"/>
    <property type="evidence" value="ECO:0007669"/>
    <property type="project" value="TreeGrafter"/>
</dbReference>
<keyword evidence="7" id="KW-1133">Transmembrane helix</keyword>
<evidence type="ECO:0000256" key="6">
    <source>
        <dbReference type="ARBA" id="ARBA00023221"/>
    </source>
</evidence>
<dbReference type="InterPro" id="IPR044844">
    <property type="entry name" value="Trans_IPPS_euk-type"/>
</dbReference>
<dbReference type="PROSITE" id="PS50011">
    <property type="entry name" value="PROTEIN_KINASE_DOM"/>
    <property type="match status" value="1"/>
</dbReference>
<dbReference type="EMBL" id="KV460243">
    <property type="protein sequence ID" value="OBT94475.1"/>
    <property type="molecule type" value="Genomic_DNA"/>
</dbReference>
<dbReference type="InterPro" id="IPR008949">
    <property type="entry name" value="Isoprenoid_synthase_dom_sf"/>
</dbReference>
<keyword evidence="10" id="KW-1185">Reference proteome</keyword>
<evidence type="ECO:0000256" key="2">
    <source>
        <dbReference type="ARBA" id="ARBA00022516"/>
    </source>
</evidence>
<evidence type="ECO:0000313" key="10">
    <source>
        <dbReference type="Proteomes" id="UP000091956"/>
    </source>
</evidence>
<name>A0A1B8GF66_9PEZI</name>
<evidence type="ECO:0000313" key="9">
    <source>
        <dbReference type="EMBL" id="OBT94475.1"/>
    </source>
</evidence>
<dbReference type="SFLD" id="SFLDG01018">
    <property type="entry name" value="Squalene/Phytoene_Synthase_Lik"/>
    <property type="match status" value="1"/>
</dbReference>
<dbReference type="Pfam" id="PF00494">
    <property type="entry name" value="SQS_PSY"/>
    <property type="match status" value="1"/>
</dbReference>
<dbReference type="InterPro" id="IPR000719">
    <property type="entry name" value="Prot_kinase_dom"/>
</dbReference>
<evidence type="ECO:0000256" key="7">
    <source>
        <dbReference type="SAM" id="Phobius"/>
    </source>
</evidence>
<sequence length="755" mass="86454">MVVQELHPDLVVPVALFYLVLRGLDTIEDDMTISLEEKEPLLRNFETVLDKDGWNFNKSGPNEKDRELLVHFDDVITELRLIDPKYRDIIKDITNQMGNGMADYARLAENNANSVNTVEEYELYCHYVAGLVGDGLTRFFLQDGFASPALKNQPELSEAMSQFLQKTNVIRDVREDFDDKRRFWPREIWSKHVENFEDLFDPRYREVAVNCSSEMVLNALQHAEGCLTYMEAIKEQGVFNFVGIPQTMAIATLELVFQNPRVFETNVKITKGDAAQLLMDSSQDLRRVCGVFKRYVRRIQKKNNPKDPNYLNISIACGKVENYIESIYSSKDPKSRVQLANNRGVVIDKSEAIDDKSKTDIPYLILIMLGALFIISAIIVGIVYSAGVKFDVVLKELANGNIFPSKEIFLDVQRINVNDRGGPPIGHGELKISYATLKVYTGEIADDENREISIYKKFEQLDSSHPGRKYVRTMLDSFGVQGPQGYHQCLVHRPLWQSMFELQHRNPRHRFTEPLLRAMLLHLFVALDYVHSSCHLIHTDIKASNILSGIEDESILTAFEAAEANSPSAKAIRLDRTIYASRKLGLPKSYGPPVLCDFGVARFGDEVNNEDIQLGVYRAPEVILEMDWGYPVDIWNVGVMIWDLFQDKHMFDGRDPSGKYSNRYHLAEMVEYMGTPPVEFLQRSEESWRYFDKQGQLLDPPDISASSLESSEENLKGRRKGLFLQFMRKMLQWAPEDRESAAGLLHDPWMNDEVE</sequence>
<dbReference type="PANTHER" id="PTHR11626">
    <property type="entry name" value="FARNESYL-DIPHOSPHATE FARNESYLTRANSFERASE"/>
    <property type="match status" value="1"/>
</dbReference>
<dbReference type="Gene3D" id="1.10.510.10">
    <property type="entry name" value="Transferase(Phosphotransferase) domain 1"/>
    <property type="match status" value="1"/>
</dbReference>
<dbReference type="Gene3D" id="1.10.600.10">
    <property type="entry name" value="Farnesyl Diphosphate Synthase"/>
    <property type="match status" value="1"/>
</dbReference>
<feature type="transmembrane region" description="Helical" evidence="7">
    <location>
        <begin position="363"/>
        <end position="386"/>
    </location>
</feature>
<proteinExistence type="inferred from homology"/>
<dbReference type="InterPro" id="IPR006449">
    <property type="entry name" value="Squal_synth-like"/>
</dbReference>
<feature type="domain" description="Protein kinase" evidence="8">
    <location>
        <begin position="388"/>
        <end position="750"/>
    </location>
</feature>
<dbReference type="CDD" id="cd00683">
    <property type="entry name" value="Trans_IPPS_HH"/>
    <property type="match status" value="1"/>
</dbReference>
<dbReference type="GeneID" id="28840652"/>
<keyword evidence="2" id="KW-0444">Lipid biosynthesis</keyword>
<dbReference type="InterPro" id="IPR033904">
    <property type="entry name" value="Trans_IPPS_HH"/>
</dbReference>
<dbReference type="SUPFAM" id="SSF56112">
    <property type="entry name" value="Protein kinase-like (PK-like)"/>
    <property type="match status" value="1"/>
</dbReference>
<keyword evidence="4" id="KW-0756">Sterol biosynthesis</keyword>
<protein>
    <submittedName>
        <fullName evidence="9">Terpene cyclase</fullName>
    </submittedName>
</protein>
<dbReference type="STRING" id="342668.A0A1B8GF66"/>
<reference evidence="9 10" key="1">
    <citation type="submission" date="2016-03" db="EMBL/GenBank/DDBJ databases">
        <title>Comparative genomics of Pseudogymnoascus destructans, the fungus causing white-nose syndrome of bats.</title>
        <authorList>
            <person name="Palmer J.M."/>
            <person name="Drees K.P."/>
            <person name="Foster J.T."/>
            <person name="Lindner D.L."/>
        </authorList>
    </citation>
    <scope>NUCLEOTIDE SEQUENCE [LARGE SCALE GENOMIC DNA]</scope>
    <source>
        <strain evidence="9 10">UAMH 10579</strain>
    </source>
</reference>
<dbReference type="GO" id="GO:0004672">
    <property type="term" value="F:protein kinase activity"/>
    <property type="evidence" value="ECO:0007669"/>
    <property type="project" value="InterPro"/>
</dbReference>
<evidence type="ECO:0000256" key="1">
    <source>
        <dbReference type="ARBA" id="ARBA00006251"/>
    </source>
</evidence>
<keyword evidence="3" id="KW-0443">Lipid metabolism</keyword>
<evidence type="ECO:0000256" key="5">
    <source>
        <dbReference type="ARBA" id="ARBA00023166"/>
    </source>
</evidence>
<dbReference type="AlphaFoldDB" id="A0A1B8GF66"/>
<dbReference type="FunFam" id="1.10.600.10:FF:000023">
    <property type="entry name" value="Squalene synthase"/>
    <property type="match status" value="1"/>
</dbReference>
<dbReference type="NCBIfam" id="TIGR01559">
    <property type="entry name" value="squal_synth"/>
    <property type="match status" value="1"/>
</dbReference>
<dbReference type="SFLD" id="SFLDS00005">
    <property type="entry name" value="Isoprenoid_Synthase_Type_I"/>
    <property type="match status" value="1"/>
</dbReference>
<keyword evidence="7" id="KW-0472">Membrane</keyword>
<dbReference type="InterPro" id="IPR011009">
    <property type="entry name" value="Kinase-like_dom_sf"/>
</dbReference>
<evidence type="ECO:0000256" key="3">
    <source>
        <dbReference type="ARBA" id="ARBA00022955"/>
    </source>
</evidence>
<keyword evidence="3" id="KW-0752">Steroid biosynthesis</keyword>
<evidence type="ECO:0000259" key="8">
    <source>
        <dbReference type="PROSITE" id="PS50011"/>
    </source>
</evidence>
<reference evidence="10" key="2">
    <citation type="journal article" date="2018" name="Nat. Commun.">
        <title>Extreme sensitivity to ultraviolet light in the fungal pathogen causing white-nose syndrome of bats.</title>
        <authorList>
            <person name="Palmer J.M."/>
            <person name="Drees K.P."/>
            <person name="Foster J.T."/>
            <person name="Lindner D.L."/>
        </authorList>
    </citation>
    <scope>NUCLEOTIDE SEQUENCE [LARGE SCALE GENOMIC DNA]</scope>
    <source>
        <strain evidence="10">UAMH 10579</strain>
    </source>
</reference>
<accession>A0A1B8GF66</accession>
<organism evidence="9 10">
    <name type="scientific">Pseudogymnoascus verrucosus</name>
    <dbReference type="NCBI Taxonomy" id="342668"/>
    <lineage>
        <taxon>Eukaryota</taxon>
        <taxon>Fungi</taxon>
        <taxon>Dikarya</taxon>
        <taxon>Ascomycota</taxon>
        <taxon>Pezizomycotina</taxon>
        <taxon>Leotiomycetes</taxon>
        <taxon>Thelebolales</taxon>
        <taxon>Thelebolaceae</taxon>
        <taxon>Pseudogymnoascus</taxon>
    </lineage>
</organism>
<dbReference type="Gene3D" id="3.30.200.20">
    <property type="entry name" value="Phosphorylase Kinase, domain 1"/>
    <property type="match status" value="1"/>
</dbReference>
<dbReference type="PANTHER" id="PTHR11626:SF2">
    <property type="entry name" value="SQUALENE SYNTHASE"/>
    <property type="match status" value="1"/>
</dbReference>
<keyword evidence="7" id="KW-0812">Transmembrane</keyword>
<dbReference type="OrthoDB" id="431150at2759"/>
<gene>
    <name evidence="9" type="primary">ERG9_1</name>
    <name evidence="9" type="ORF">VE01_07266</name>
</gene>
<dbReference type="GO" id="GO:0005789">
    <property type="term" value="C:endoplasmic reticulum membrane"/>
    <property type="evidence" value="ECO:0007669"/>
    <property type="project" value="TreeGrafter"/>
</dbReference>
<comment type="similarity">
    <text evidence="1">Belongs to the phytoene/squalene synthase family.</text>
</comment>
<keyword evidence="6" id="KW-0753">Steroid metabolism</keyword>
<dbReference type="SUPFAM" id="SSF48576">
    <property type="entry name" value="Terpenoid synthases"/>
    <property type="match status" value="1"/>
</dbReference>
<evidence type="ECO:0000256" key="4">
    <source>
        <dbReference type="ARBA" id="ARBA00023011"/>
    </source>
</evidence>